<evidence type="ECO:0000313" key="2">
    <source>
        <dbReference type="Proteomes" id="UP001234989"/>
    </source>
</evidence>
<organism evidence="1 2">
    <name type="scientific">Solanum verrucosum</name>
    <dbReference type="NCBI Taxonomy" id="315347"/>
    <lineage>
        <taxon>Eukaryota</taxon>
        <taxon>Viridiplantae</taxon>
        <taxon>Streptophyta</taxon>
        <taxon>Embryophyta</taxon>
        <taxon>Tracheophyta</taxon>
        <taxon>Spermatophyta</taxon>
        <taxon>Magnoliopsida</taxon>
        <taxon>eudicotyledons</taxon>
        <taxon>Gunneridae</taxon>
        <taxon>Pentapetalae</taxon>
        <taxon>asterids</taxon>
        <taxon>lamiids</taxon>
        <taxon>Solanales</taxon>
        <taxon>Solanaceae</taxon>
        <taxon>Solanoideae</taxon>
        <taxon>Solaneae</taxon>
        <taxon>Solanum</taxon>
    </lineage>
</organism>
<gene>
    <name evidence="1" type="ORF">MTR67_012911</name>
</gene>
<dbReference type="AlphaFoldDB" id="A0AAF0QFC0"/>
<name>A0AAF0QFC0_SOLVR</name>
<sequence>MPLRLMTLFLAGWKLELELVAERDGGSSLHVYGGQFGKQEMIDVLWVGAIQYKRLS</sequence>
<accession>A0AAF0QFC0</accession>
<dbReference type="EMBL" id="CP133614">
    <property type="protein sequence ID" value="WMV19526.1"/>
    <property type="molecule type" value="Genomic_DNA"/>
</dbReference>
<protein>
    <submittedName>
        <fullName evidence="1">Uncharacterized protein</fullName>
    </submittedName>
</protein>
<evidence type="ECO:0000313" key="1">
    <source>
        <dbReference type="EMBL" id="WMV19526.1"/>
    </source>
</evidence>
<reference evidence="1" key="1">
    <citation type="submission" date="2023-08" db="EMBL/GenBank/DDBJ databases">
        <title>A de novo genome assembly of Solanum verrucosum Schlechtendal, a Mexican diploid species geographically isolated from the other diploid A-genome species in potato relatives.</title>
        <authorList>
            <person name="Hosaka K."/>
        </authorList>
    </citation>
    <scope>NUCLEOTIDE SEQUENCE</scope>
    <source>
        <tissue evidence="1">Young leaves</tissue>
    </source>
</reference>
<proteinExistence type="predicted"/>
<dbReference type="Proteomes" id="UP001234989">
    <property type="component" value="Chromosome 3"/>
</dbReference>
<keyword evidence="2" id="KW-1185">Reference proteome</keyword>